<feature type="domain" description="Cyclic nucleotide-binding" evidence="2">
    <location>
        <begin position="80"/>
        <end position="178"/>
    </location>
</feature>
<keyword evidence="4" id="KW-1185">Reference proteome</keyword>
<feature type="transmembrane region" description="Helical" evidence="1">
    <location>
        <begin position="31"/>
        <end position="47"/>
    </location>
</feature>
<sequence>MELITAHHIIEAVGWLAVLLKIATFSMHSMIRLRMLALVSSVCFIIYSGALQIWPLLAIEIFLLSMNAFRLYQIIALRRLVTDLTDDSEPDFSAAMTYGKKSAIKAGDVIFNKGDPVDSLYYLAEGRVEVEDQHVYVDAGKIFGEMAFFNSNAARSATVRCLEDTIVYELNEKRFTRLQYEDPEFAMAVMRLVTRRLVENAAHPQEAKPT</sequence>
<dbReference type="PROSITE" id="PS50042">
    <property type="entry name" value="CNMP_BINDING_3"/>
    <property type="match status" value="1"/>
</dbReference>
<dbReference type="PANTHER" id="PTHR24567:SF68">
    <property type="entry name" value="DNA-BINDING TRANSCRIPTIONAL DUAL REGULATOR CRP"/>
    <property type="match status" value="1"/>
</dbReference>
<dbReference type="RefSeq" id="WP_073198370.1">
    <property type="nucleotide sequence ID" value="NZ_FRBN01000013.1"/>
</dbReference>
<dbReference type="EMBL" id="FRBN01000013">
    <property type="protein sequence ID" value="SHL40285.1"/>
    <property type="molecule type" value="Genomic_DNA"/>
</dbReference>
<keyword evidence="1" id="KW-0472">Membrane</keyword>
<keyword evidence="1" id="KW-1133">Transmembrane helix</keyword>
<accession>A0A1M7ACE6</accession>
<evidence type="ECO:0000313" key="4">
    <source>
        <dbReference type="Proteomes" id="UP000184191"/>
    </source>
</evidence>
<dbReference type="OrthoDB" id="9786503at2"/>
<evidence type="ECO:0000259" key="2">
    <source>
        <dbReference type="PROSITE" id="PS50042"/>
    </source>
</evidence>
<dbReference type="Pfam" id="PF00027">
    <property type="entry name" value="cNMP_binding"/>
    <property type="match status" value="1"/>
</dbReference>
<dbReference type="AlphaFoldDB" id="A0A1M7ACE6"/>
<gene>
    <name evidence="3" type="ORF">SAMN05444414_1135</name>
</gene>
<dbReference type="InterPro" id="IPR014710">
    <property type="entry name" value="RmlC-like_jellyroll"/>
</dbReference>
<keyword evidence="1" id="KW-0812">Transmembrane</keyword>
<dbReference type="STRING" id="1054996.SAMN05444414_1135"/>
<dbReference type="Gene3D" id="2.60.120.10">
    <property type="entry name" value="Jelly Rolls"/>
    <property type="match status" value="1"/>
</dbReference>
<name>A0A1M7ACE6_9RHOB</name>
<dbReference type="InterPro" id="IPR018490">
    <property type="entry name" value="cNMP-bd_dom_sf"/>
</dbReference>
<dbReference type="SMART" id="SM00100">
    <property type="entry name" value="cNMP"/>
    <property type="match status" value="1"/>
</dbReference>
<proteinExistence type="predicted"/>
<reference evidence="4" key="1">
    <citation type="submission" date="2016-11" db="EMBL/GenBank/DDBJ databases">
        <authorList>
            <person name="Varghese N."/>
            <person name="Submissions S."/>
        </authorList>
    </citation>
    <scope>NUCLEOTIDE SEQUENCE [LARGE SCALE GENOMIC DNA]</scope>
    <source>
        <strain evidence="4">DSM 29327</strain>
    </source>
</reference>
<evidence type="ECO:0000256" key="1">
    <source>
        <dbReference type="SAM" id="Phobius"/>
    </source>
</evidence>
<dbReference type="InterPro" id="IPR050397">
    <property type="entry name" value="Env_Response_Regulators"/>
</dbReference>
<dbReference type="Proteomes" id="UP000184191">
    <property type="component" value="Unassembled WGS sequence"/>
</dbReference>
<dbReference type="GO" id="GO:0005829">
    <property type="term" value="C:cytosol"/>
    <property type="evidence" value="ECO:0007669"/>
    <property type="project" value="TreeGrafter"/>
</dbReference>
<protein>
    <submittedName>
        <fullName evidence="3">Inner membrane protein</fullName>
    </submittedName>
</protein>
<dbReference type="PANTHER" id="PTHR24567">
    <property type="entry name" value="CRP FAMILY TRANSCRIPTIONAL REGULATORY PROTEIN"/>
    <property type="match status" value="1"/>
</dbReference>
<evidence type="ECO:0000313" key="3">
    <source>
        <dbReference type="EMBL" id="SHL40285.1"/>
    </source>
</evidence>
<dbReference type="InterPro" id="IPR000595">
    <property type="entry name" value="cNMP-bd_dom"/>
</dbReference>
<dbReference type="GO" id="GO:0003700">
    <property type="term" value="F:DNA-binding transcription factor activity"/>
    <property type="evidence" value="ECO:0007669"/>
    <property type="project" value="TreeGrafter"/>
</dbReference>
<dbReference type="CDD" id="cd00038">
    <property type="entry name" value="CAP_ED"/>
    <property type="match status" value="1"/>
</dbReference>
<dbReference type="SUPFAM" id="SSF51206">
    <property type="entry name" value="cAMP-binding domain-like"/>
    <property type="match status" value="1"/>
</dbReference>
<organism evidence="3 4">
    <name type="scientific">Roseovarius marisflavi</name>
    <dbReference type="NCBI Taxonomy" id="1054996"/>
    <lineage>
        <taxon>Bacteria</taxon>
        <taxon>Pseudomonadati</taxon>
        <taxon>Pseudomonadota</taxon>
        <taxon>Alphaproteobacteria</taxon>
        <taxon>Rhodobacterales</taxon>
        <taxon>Roseobacteraceae</taxon>
        <taxon>Roseovarius</taxon>
    </lineage>
</organism>
<feature type="transmembrane region" description="Helical" evidence="1">
    <location>
        <begin position="6"/>
        <end position="24"/>
    </location>
</feature>